<dbReference type="InterPro" id="IPR007153">
    <property type="entry name" value="Adenosine_kinase"/>
</dbReference>
<keyword evidence="2" id="KW-1185">Reference proteome</keyword>
<organism evidence="1 2">
    <name type="scientific">Mycobacterium tuberculosis (strain CDC 1551 / Oshkosh)</name>
    <dbReference type="NCBI Taxonomy" id="83331"/>
    <lineage>
        <taxon>Bacteria</taxon>
        <taxon>Bacillati</taxon>
        <taxon>Actinomycetota</taxon>
        <taxon>Actinomycetes</taxon>
        <taxon>Mycobacteriales</taxon>
        <taxon>Mycobacteriaceae</taxon>
        <taxon>Mycobacterium</taxon>
        <taxon>Mycobacterium tuberculosis complex</taxon>
    </lineage>
</organism>
<dbReference type="KEGG" id="mtc:MT3840"/>
<name>Q7D4Y9_MYCTO</name>
<gene>
    <name evidence="1" type="ordered locus">MT3840</name>
</gene>
<dbReference type="EMBL" id="AE000516">
    <property type="protein sequence ID" value="AAK48207.1"/>
    <property type="molecule type" value="Genomic_DNA"/>
</dbReference>
<protein>
    <recommendedName>
        <fullName evidence="3">Adenosine specific kinase</fullName>
    </recommendedName>
</protein>
<evidence type="ECO:0000313" key="2">
    <source>
        <dbReference type="Proteomes" id="UP000001020"/>
    </source>
</evidence>
<dbReference type="Gene3D" id="3.40.1520.10">
    <property type="entry name" value="Ta1353-like"/>
    <property type="match status" value="1"/>
</dbReference>
<dbReference type="Pfam" id="PF04008">
    <property type="entry name" value="Adenosine_kin"/>
    <property type="match status" value="1"/>
</dbReference>
<dbReference type="AlphaFoldDB" id="Q7D4Y9"/>
<dbReference type="HOGENOM" id="CLU_138382_0_0_11"/>
<evidence type="ECO:0008006" key="3">
    <source>
        <dbReference type="Google" id="ProtNLM"/>
    </source>
</evidence>
<dbReference type="PANTHER" id="PTHR36155:SF1">
    <property type="entry name" value="BLL5354 PROTEIN"/>
    <property type="match status" value="1"/>
</dbReference>
<dbReference type="SUPFAM" id="SSF103165">
    <property type="entry name" value="Ta1353-like"/>
    <property type="match status" value="1"/>
</dbReference>
<evidence type="ECO:0000313" key="1">
    <source>
        <dbReference type="EMBL" id="AAK48207.1"/>
    </source>
</evidence>
<accession>Q7D4Y9</accession>
<proteinExistence type="predicted"/>
<sequence>MTSMSLAWDVVSVDKPDDVNVVIGQAHFIKAVEDLHEAMVGVSPSLRFGLAFCEASGPRLVRHTGNDGDLVELATRTALAIAAGHSFVIFLREGFPINILNPVQAVPEVCTIYCATANPVDVVVAVTPHGRGIVGVVDGQTPLGVETDRDIAQRRDLLRAIGYKL</sequence>
<dbReference type="PANTHER" id="PTHR36155">
    <property type="entry name" value="BLL5354 PROTEIN"/>
    <property type="match status" value="1"/>
</dbReference>
<dbReference type="InterPro" id="IPR036902">
    <property type="entry name" value="Ta1353-like_sf"/>
</dbReference>
<dbReference type="Proteomes" id="UP000001020">
    <property type="component" value="Chromosome"/>
</dbReference>
<reference evidence="1 2" key="1">
    <citation type="journal article" date="2002" name="J. Bacteriol.">
        <title>Whole-genome comparison of Mycobacterium tuberculosis clinical and laboratory strains.</title>
        <authorList>
            <person name="Fleischmann R.D."/>
            <person name="Alland D."/>
            <person name="Eisen J.A."/>
            <person name="Carpenter L."/>
            <person name="White O."/>
            <person name="Peterson J."/>
            <person name="DeBoy R."/>
            <person name="Dodson R."/>
            <person name="Gwinn M."/>
            <person name="Haft D."/>
            <person name="Hickey E."/>
            <person name="Kolonay J.F."/>
            <person name="Nelson W.C."/>
            <person name="Umayam L.A."/>
            <person name="Ermolaeva M."/>
            <person name="Salzberg S.L."/>
            <person name="Delcher A."/>
            <person name="Utterback T."/>
            <person name="Weidman J."/>
            <person name="Khouri H."/>
            <person name="Gill J."/>
            <person name="Mikula A."/>
            <person name="Bishai W."/>
            <person name="Jacobs Jr W.R.Jr."/>
            <person name="Venter J.C."/>
            <person name="Fraser C.M."/>
        </authorList>
    </citation>
    <scope>NUCLEOTIDE SEQUENCE [LARGE SCALE GENOMIC DNA]</scope>
    <source>
        <strain evidence="2">CDC 1551 / Oshkosh</strain>
    </source>
</reference>